<dbReference type="EMBL" id="AP007255">
    <property type="protein sequence ID" value="BAE48886.1"/>
    <property type="molecule type" value="Genomic_DNA"/>
</dbReference>
<dbReference type="OrthoDB" id="9808747at2"/>
<sequence>MARTLNTLTGGFPPGVIPPVDLHMHTTWTDGSAPVAEMHARAVAEGLKTILFSEHARKSSADWFPRFAAEVRAISDQHCRALVGVECKVEDFDGAIDTVPAILAECHLVMASVHRFPGESGITTGTTGHYTPEQAVDIEFRLSMAAMDNPAVDILGHPFGMSIARFKTSPPWELFQALVDKAAATGVAFEVNARYHPDPWALIEACRKAGAPLSLGSNAHTPDEVGLIGRLLQKEIQ</sequence>
<dbReference type="GO" id="GO:0042578">
    <property type="term" value="F:phosphoric ester hydrolase activity"/>
    <property type="evidence" value="ECO:0007669"/>
    <property type="project" value="TreeGrafter"/>
</dbReference>
<dbReference type="InterPro" id="IPR004013">
    <property type="entry name" value="PHP_dom"/>
</dbReference>
<dbReference type="Proteomes" id="UP000007058">
    <property type="component" value="Chromosome"/>
</dbReference>
<organism evidence="2 3">
    <name type="scientific">Paramagnetospirillum magneticum (strain ATCC 700264 / AMB-1)</name>
    <name type="common">Magnetospirillum magneticum</name>
    <dbReference type="NCBI Taxonomy" id="342108"/>
    <lineage>
        <taxon>Bacteria</taxon>
        <taxon>Pseudomonadati</taxon>
        <taxon>Pseudomonadota</taxon>
        <taxon>Alphaproteobacteria</taxon>
        <taxon>Rhodospirillales</taxon>
        <taxon>Magnetospirillaceae</taxon>
        <taxon>Paramagnetospirillum</taxon>
    </lineage>
</organism>
<dbReference type="GO" id="GO:0005829">
    <property type="term" value="C:cytosol"/>
    <property type="evidence" value="ECO:0007669"/>
    <property type="project" value="TreeGrafter"/>
</dbReference>
<gene>
    <name evidence="2" type="ordered locus">amb0082</name>
</gene>
<evidence type="ECO:0000313" key="3">
    <source>
        <dbReference type="Proteomes" id="UP000007058"/>
    </source>
</evidence>
<evidence type="ECO:0000313" key="2">
    <source>
        <dbReference type="EMBL" id="BAE48886.1"/>
    </source>
</evidence>
<dbReference type="Pfam" id="PF02811">
    <property type="entry name" value="PHP"/>
    <property type="match status" value="1"/>
</dbReference>
<dbReference type="HOGENOM" id="CLU_1115077_0_0_5"/>
<proteinExistence type="predicted"/>
<name>Q2WB89_PARM1</name>
<reference evidence="2 3" key="1">
    <citation type="journal article" date="2005" name="DNA Res.">
        <title>Complete genome sequence of the facultative anaerobic magnetotactic bacterium Magnetospirillum sp. strain AMB-1.</title>
        <authorList>
            <person name="Matsunaga T."/>
            <person name="Okamura Y."/>
            <person name="Fukuda Y."/>
            <person name="Wahyudi A.T."/>
            <person name="Murase Y."/>
            <person name="Takeyama H."/>
        </authorList>
    </citation>
    <scope>NUCLEOTIDE SEQUENCE [LARGE SCALE GENOMIC DNA]</scope>
    <source>
        <strain evidence="3">ATCC 700264 / AMB-1</strain>
    </source>
</reference>
<dbReference type="InterPro" id="IPR003141">
    <property type="entry name" value="Pol/His_phosphatase_N"/>
</dbReference>
<keyword evidence="3" id="KW-1185">Reference proteome</keyword>
<dbReference type="SUPFAM" id="SSF89550">
    <property type="entry name" value="PHP domain-like"/>
    <property type="match status" value="1"/>
</dbReference>
<evidence type="ECO:0000259" key="1">
    <source>
        <dbReference type="SMART" id="SM00481"/>
    </source>
</evidence>
<dbReference type="Gene3D" id="3.20.20.140">
    <property type="entry name" value="Metal-dependent hydrolases"/>
    <property type="match status" value="1"/>
</dbReference>
<dbReference type="InterPro" id="IPR016195">
    <property type="entry name" value="Pol/histidinol_Pase-like"/>
</dbReference>
<dbReference type="InterPro" id="IPR050243">
    <property type="entry name" value="PHP_phosphatase"/>
</dbReference>
<dbReference type="PANTHER" id="PTHR36928">
    <property type="entry name" value="PHOSPHATASE YCDX-RELATED"/>
    <property type="match status" value="1"/>
</dbReference>
<dbReference type="KEGG" id="mag:amb0082"/>
<dbReference type="AlphaFoldDB" id="Q2WB89"/>
<dbReference type="GO" id="GO:0008270">
    <property type="term" value="F:zinc ion binding"/>
    <property type="evidence" value="ECO:0007669"/>
    <property type="project" value="TreeGrafter"/>
</dbReference>
<dbReference type="STRING" id="342108.amb0082"/>
<dbReference type="SMART" id="SM00481">
    <property type="entry name" value="POLIIIAc"/>
    <property type="match status" value="1"/>
</dbReference>
<dbReference type="RefSeq" id="WP_011382529.1">
    <property type="nucleotide sequence ID" value="NC_007626.1"/>
</dbReference>
<dbReference type="PANTHER" id="PTHR36928:SF1">
    <property type="entry name" value="PHOSPHATASE YCDX-RELATED"/>
    <property type="match status" value="1"/>
</dbReference>
<protein>
    <submittedName>
        <fullName evidence="2">Histidinol phosphatase</fullName>
    </submittedName>
</protein>
<accession>Q2WB89</accession>
<feature type="domain" description="Polymerase/histidinol phosphatase N-terminal" evidence="1">
    <location>
        <begin position="20"/>
        <end position="91"/>
    </location>
</feature>